<feature type="compositionally biased region" description="Low complexity" evidence="1">
    <location>
        <begin position="80"/>
        <end position="92"/>
    </location>
</feature>
<evidence type="ECO:0000256" key="1">
    <source>
        <dbReference type="SAM" id="MobiDB-lite"/>
    </source>
</evidence>
<comment type="caution">
    <text evidence="2">The sequence shown here is derived from an EMBL/GenBank/DDBJ whole genome shotgun (WGS) entry which is preliminary data.</text>
</comment>
<accession>A0ABS7Z5M8</accession>
<protein>
    <submittedName>
        <fullName evidence="2">Uncharacterized protein</fullName>
    </submittedName>
</protein>
<evidence type="ECO:0000313" key="3">
    <source>
        <dbReference type="Proteomes" id="UP001165302"/>
    </source>
</evidence>
<name>A0ABS7Z5M8_9SPHI</name>
<evidence type="ECO:0000313" key="2">
    <source>
        <dbReference type="EMBL" id="MCA5004180.1"/>
    </source>
</evidence>
<keyword evidence="3" id="KW-1185">Reference proteome</keyword>
<dbReference type="RefSeq" id="WP_225551515.1">
    <property type="nucleotide sequence ID" value="NZ_JADEYP010000004.1"/>
</dbReference>
<reference evidence="2" key="1">
    <citation type="submission" date="2020-10" db="EMBL/GenBank/DDBJ databases">
        <authorList>
            <person name="Lu T."/>
            <person name="Wang Q."/>
            <person name="Han X."/>
        </authorList>
    </citation>
    <scope>NUCLEOTIDE SEQUENCE</scope>
    <source>
        <strain evidence="2">WQ 366</strain>
    </source>
</reference>
<feature type="region of interest" description="Disordered" evidence="1">
    <location>
        <begin position="80"/>
        <end position="99"/>
    </location>
</feature>
<organism evidence="2 3">
    <name type="scientific">Sphingobacterium bovistauri</name>
    <dbReference type="NCBI Taxonomy" id="2781959"/>
    <lineage>
        <taxon>Bacteria</taxon>
        <taxon>Pseudomonadati</taxon>
        <taxon>Bacteroidota</taxon>
        <taxon>Sphingobacteriia</taxon>
        <taxon>Sphingobacteriales</taxon>
        <taxon>Sphingobacteriaceae</taxon>
        <taxon>Sphingobacterium</taxon>
    </lineage>
</organism>
<proteinExistence type="predicted"/>
<gene>
    <name evidence="2" type="ORF">IPZ78_03305</name>
</gene>
<dbReference type="Proteomes" id="UP001165302">
    <property type="component" value="Unassembled WGS sequence"/>
</dbReference>
<dbReference type="EMBL" id="JADEYP010000004">
    <property type="protein sequence ID" value="MCA5004180.1"/>
    <property type="molecule type" value="Genomic_DNA"/>
</dbReference>
<sequence>MKLILFTLVLILSYNNSFSQHKVCVDVVKNDAGKYYILYSDSTWDITSKSTFDVYNIVKSNISEKTVSNRVTYLGSKPIQSSTTNTIQTSTKSSKKKTSTTSSICWGRTKKGSPCQRRVVGGGYCYQHR</sequence>